<evidence type="ECO:0000256" key="7">
    <source>
        <dbReference type="SAM" id="MobiDB-lite"/>
    </source>
</evidence>
<dbReference type="Proteomes" id="UP001195769">
    <property type="component" value="Unassembled WGS sequence"/>
</dbReference>
<evidence type="ECO:0000256" key="1">
    <source>
        <dbReference type="ARBA" id="ARBA00004127"/>
    </source>
</evidence>
<evidence type="ECO:0000256" key="6">
    <source>
        <dbReference type="ARBA" id="ARBA00023136"/>
    </source>
</evidence>
<keyword evidence="4 8" id="KW-1133">Transmembrane helix</keyword>
<dbReference type="InterPro" id="IPR004837">
    <property type="entry name" value="NaCa_Exmemb"/>
</dbReference>
<protein>
    <submittedName>
        <fullName evidence="10">Calcium/proton exchanger</fullName>
    </submittedName>
</protein>
<keyword evidence="2" id="KW-0813">Transport</keyword>
<comment type="caution">
    <text evidence="10">The sequence shown here is derived from an EMBL/GenBank/DDBJ whole genome shotgun (WGS) entry which is preliminary data.</text>
</comment>
<keyword evidence="3 8" id="KW-0812">Transmembrane</keyword>
<dbReference type="AlphaFoldDB" id="A0AAD4DYH2"/>
<dbReference type="RefSeq" id="XP_041220539.1">
    <property type="nucleotide sequence ID" value="XM_041364571.1"/>
</dbReference>
<comment type="subcellular location">
    <subcellularLocation>
        <location evidence="1">Endomembrane system</location>
        <topology evidence="1">Multi-pass membrane protein</topology>
    </subcellularLocation>
</comment>
<dbReference type="GO" id="GO:0000329">
    <property type="term" value="C:fungal-type vacuole membrane"/>
    <property type="evidence" value="ECO:0007669"/>
    <property type="project" value="TreeGrafter"/>
</dbReference>
<keyword evidence="6 8" id="KW-0472">Membrane</keyword>
<evidence type="ECO:0000256" key="4">
    <source>
        <dbReference type="ARBA" id="ARBA00022989"/>
    </source>
</evidence>
<sequence length="349" mass="38124">MVQPEKRTAKAPTVWRSIQAIVFASWLNVLLVFIPISWAISFALPHHDTLIFVCLMYSQLLAFATDELVLVLGMCFFAGGLRFLEQGFGQSAVQLNSTLLTISVIAVLLPGAFHVALQGRPEYDELSTDYNILKTSHGVLYASYLVFQLFSHKGLYDDDSGDMQQTKAYAGHNPFRLHRTRRNITDGETVRSPSSTHDREAATTLSRPADADPDVELGTNSIASLETEALEQPLMNLAVCIWLLVVVTVLVAVTAGFLVDSIDSTTSSGLINKEFVSIILLRIVGNAAEHVTAVMVSVKDKLTLSLGVAVGLSIPLTLLFDPLESIVLFLSVLTVNYVVQDGKSIGWKE</sequence>
<reference evidence="10" key="1">
    <citation type="journal article" date="2020" name="New Phytol.">
        <title>Comparative genomics reveals dynamic genome evolution in host specialist ectomycorrhizal fungi.</title>
        <authorList>
            <person name="Lofgren L.A."/>
            <person name="Nguyen N.H."/>
            <person name="Vilgalys R."/>
            <person name="Ruytinx J."/>
            <person name="Liao H.L."/>
            <person name="Branco S."/>
            <person name="Kuo A."/>
            <person name="LaButti K."/>
            <person name="Lipzen A."/>
            <person name="Andreopoulos W."/>
            <person name="Pangilinan J."/>
            <person name="Riley R."/>
            <person name="Hundley H."/>
            <person name="Na H."/>
            <person name="Barry K."/>
            <person name="Grigoriev I.V."/>
            <person name="Stajich J.E."/>
            <person name="Kennedy P.G."/>
        </authorList>
    </citation>
    <scope>NUCLEOTIDE SEQUENCE</scope>
    <source>
        <strain evidence="10">FC203</strain>
    </source>
</reference>
<evidence type="ECO:0000313" key="10">
    <source>
        <dbReference type="EMBL" id="KAG1894963.1"/>
    </source>
</evidence>
<accession>A0AAD4DYH2</accession>
<evidence type="ECO:0000256" key="2">
    <source>
        <dbReference type="ARBA" id="ARBA00022448"/>
    </source>
</evidence>
<dbReference type="Pfam" id="PF01699">
    <property type="entry name" value="Na_Ca_ex"/>
    <property type="match status" value="1"/>
</dbReference>
<keyword evidence="11" id="KW-1185">Reference proteome</keyword>
<evidence type="ECO:0000256" key="3">
    <source>
        <dbReference type="ARBA" id="ARBA00022692"/>
    </source>
</evidence>
<dbReference type="GO" id="GO:0015369">
    <property type="term" value="F:calcium:proton antiporter activity"/>
    <property type="evidence" value="ECO:0007669"/>
    <property type="project" value="TreeGrafter"/>
</dbReference>
<evidence type="ECO:0000256" key="5">
    <source>
        <dbReference type="ARBA" id="ARBA00023065"/>
    </source>
</evidence>
<keyword evidence="5" id="KW-0406">Ion transport</keyword>
<gene>
    <name evidence="10" type="ORF">F5891DRAFT_1130756</name>
</gene>
<dbReference type="GeneID" id="64658869"/>
<proteinExistence type="predicted"/>
<dbReference type="GO" id="GO:0006874">
    <property type="term" value="P:intracellular calcium ion homeostasis"/>
    <property type="evidence" value="ECO:0007669"/>
    <property type="project" value="TreeGrafter"/>
</dbReference>
<dbReference type="GO" id="GO:0012505">
    <property type="term" value="C:endomembrane system"/>
    <property type="evidence" value="ECO:0007669"/>
    <property type="project" value="UniProtKB-SubCell"/>
</dbReference>
<feature type="transmembrane region" description="Helical" evidence="8">
    <location>
        <begin position="98"/>
        <end position="117"/>
    </location>
</feature>
<organism evidence="10 11">
    <name type="scientific">Suillus fuscotomentosus</name>
    <dbReference type="NCBI Taxonomy" id="1912939"/>
    <lineage>
        <taxon>Eukaryota</taxon>
        <taxon>Fungi</taxon>
        <taxon>Dikarya</taxon>
        <taxon>Basidiomycota</taxon>
        <taxon>Agaricomycotina</taxon>
        <taxon>Agaricomycetes</taxon>
        <taxon>Agaricomycetidae</taxon>
        <taxon>Boletales</taxon>
        <taxon>Suillineae</taxon>
        <taxon>Suillaceae</taxon>
        <taxon>Suillus</taxon>
    </lineage>
</organism>
<evidence type="ECO:0000259" key="9">
    <source>
        <dbReference type="Pfam" id="PF01699"/>
    </source>
</evidence>
<name>A0AAD4DYH2_9AGAM</name>
<feature type="transmembrane region" description="Helical" evidence="8">
    <location>
        <begin position="318"/>
        <end position="339"/>
    </location>
</feature>
<dbReference type="PANTHER" id="PTHR31503">
    <property type="entry name" value="VACUOLAR CALCIUM ION TRANSPORTER"/>
    <property type="match status" value="1"/>
</dbReference>
<feature type="transmembrane region" description="Helical" evidence="8">
    <location>
        <begin position="50"/>
        <end position="77"/>
    </location>
</feature>
<feature type="transmembrane region" description="Helical" evidence="8">
    <location>
        <begin position="234"/>
        <end position="259"/>
    </location>
</feature>
<evidence type="ECO:0000256" key="8">
    <source>
        <dbReference type="SAM" id="Phobius"/>
    </source>
</evidence>
<evidence type="ECO:0000313" key="11">
    <source>
        <dbReference type="Proteomes" id="UP001195769"/>
    </source>
</evidence>
<dbReference type="PANTHER" id="PTHR31503:SF20">
    <property type="entry name" value="CA(2+)_H(+) EXCHANGER, PUTATIVE (EUROFUNG)-RELATED"/>
    <property type="match status" value="1"/>
</dbReference>
<dbReference type="InterPro" id="IPR004713">
    <property type="entry name" value="CaH_exchang"/>
</dbReference>
<feature type="region of interest" description="Disordered" evidence="7">
    <location>
        <begin position="185"/>
        <end position="211"/>
    </location>
</feature>
<feature type="domain" description="Sodium/calcium exchanger membrane region" evidence="9">
    <location>
        <begin position="241"/>
        <end position="322"/>
    </location>
</feature>
<feature type="transmembrane region" description="Helical" evidence="8">
    <location>
        <begin position="21"/>
        <end position="44"/>
    </location>
</feature>
<dbReference type="EMBL" id="JABBWK010000073">
    <property type="protein sequence ID" value="KAG1894963.1"/>
    <property type="molecule type" value="Genomic_DNA"/>
</dbReference>